<gene>
    <name evidence="6" type="ORF">ACFPQ4_07220</name>
</gene>
<keyword evidence="2" id="KW-0520">NAD</keyword>
<keyword evidence="1" id="KW-0560">Oxidoreductase</keyword>
<dbReference type="InterPro" id="IPR036291">
    <property type="entry name" value="NAD(P)-bd_dom_sf"/>
</dbReference>
<dbReference type="Proteomes" id="UP001596108">
    <property type="component" value="Unassembled WGS sequence"/>
</dbReference>
<dbReference type="Pfam" id="PF08125">
    <property type="entry name" value="Mannitol_dh_C"/>
    <property type="match status" value="1"/>
</dbReference>
<dbReference type="RefSeq" id="WP_378111102.1">
    <property type="nucleotide sequence ID" value="NZ_JBHSNC010000021.1"/>
</dbReference>
<dbReference type="EMBL" id="JBHSNC010000021">
    <property type="protein sequence ID" value="MFC5529240.1"/>
    <property type="molecule type" value="Genomic_DNA"/>
</dbReference>
<dbReference type="InterPro" id="IPR013328">
    <property type="entry name" value="6PGD_dom2"/>
</dbReference>
<comment type="caution">
    <text evidence="6">The sequence shown here is derived from an EMBL/GenBank/DDBJ whole genome shotgun (WGS) entry which is preliminary data.</text>
</comment>
<dbReference type="Gene3D" id="3.40.50.720">
    <property type="entry name" value="NAD(P)-binding Rossmann-like Domain"/>
    <property type="match status" value="1"/>
</dbReference>
<dbReference type="SUPFAM" id="SSF48179">
    <property type="entry name" value="6-phosphogluconate dehydrogenase C-terminal domain-like"/>
    <property type="match status" value="1"/>
</dbReference>
<dbReference type="Pfam" id="PF01232">
    <property type="entry name" value="Mannitol_dh"/>
    <property type="match status" value="1"/>
</dbReference>
<dbReference type="InterPro" id="IPR013118">
    <property type="entry name" value="Mannitol_DH_C"/>
</dbReference>
<evidence type="ECO:0000313" key="7">
    <source>
        <dbReference type="Proteomes" id="UP001596108"/>
    </source>
</evidence>
<feature type="domain" description="Mannitol dehydrogenase C-terminal" evidence="5">
    <location>
        <begin position="289"/>
        <end position="498"/>
    </location>
</feature>
<evidence type="ECO:0000259" key="5">
    <source>
        <dbReference type="Pfam" id="PF08125"/>
    </source>
</evidence>
<reference evidence="7" key="1">
    <citation type="journal article" date="2019" name="Int. J. Syst. Evol. Microbiol.">
        <title>The Global Catalogue of Microorganisms (GCM) 10K type strain sequencing project: providing services to taxonomists for standard genome sequencing and annotation.</title>
        <authorList>
            <consortium name="The Broad Institute Genomics Platform"/>
            <consortium name="The Broad Institute Genome Sequencing Center for Infectious Disease"/>
            <person name="Wu L."/>
            <person name="Ma J."/>
        </authorList>
    </citation>
    <scope>NUCLEOTIDE SEQUENCE [LARGE SCALE GENOMIC DNA]</scope>
    <source>
        <strain evidence="7">CGMCC 1.18578</strain>
    </source>
</reference>
<comment type="catalytic activity">
    <reaction evidence="3">
        <text>D-mannitol 1-phosphate + NAD(+) = beta-D-fructose 6-phosphate + NADH + H(+)</text>
        <dbReference type="Rhea" id="RHEA:19661"/>
        <dbReference type="ChEBI" id="CHEBI:15378"/>
        <dbReference type="ChEBI" id="CHEBI:57540"/>
        <dbReference type="ChEBI" id="CHEBI:57634"/>
        <dbReference type="ChEBI" id="CHEBI:57945"/>
        <dbReference type="ChEBI" id="CHEBI:61381"/>
        <dbReference type="EC" id="1.1.1.17"/>
    </reaction>
</comment>
<name>A0ABW0QYM9_9BACL</name>
<dbReference type="InterPro" id="IPR008927">
    <property type="entry name" value="6-PGluconate_DH-like_C_sf"/>
</dbReference>
<protein>
    <submittedName>
        <fullName evidence="6">Tagaturonate reductase</fullName>
    </submittedName>
</protein>
<dbReference type="PANTHER" id="PTHR30524:SF0">
    <property type="entry name" value="ALTRONATE OXIDOREDUCTASE-RELATED"/>
    <property type="match status" value="1"/>
</dbReference>
<evidence type="ECO:0000259" key="4">
    <source>
        <dbReference type="Pfam" id="PF01232"/>
    </source>
</evidence>
<evidence type="ECO:0000256" key="3">
    <source>
        <dbReference type="ARBA" id="ARBA00048615"/>
    </source>
</evidence>
<evidence type="ECO:0000313" key="6">
    <source>
        <dbReference type="EMBL" id="MFC5529240.1"/>
    </source>
</evidence>
<organism evidence="6 7">
    <name type="scientific">Cohnella yongneupensis</name>
    <dbReference type="NCBI Taxonomy" id="425006"/>
    <lineage>
        <taxon>Bacteria</taxon>
        <taxon>Bacillati</taxon>
        <taxon>Bacillota</taxon>
        <taxon>Bacilli</taxon>
        <taxon>Bacillales</taxon>
        <taxon>Paenibacillaceae</taxon>
        <taxon>Cohnella</taxon>
    </lineage>
</organism>
<proteinExistence type="predicted"/>
<feature type="domain" description="Mannitol dehydrogenase N-terminal" evidence="4">
    <location>
        <begin position="32"/>
        <end position="276"/>
    </location>
</feature>
<evidence type="ECO:0000256" key="2">
    <source>
        <dbReference type="ARBA" id="ARBA00023027"/>
    </source>
</evidence>
<dbReference type="NCBIfam" id="NF002969">
    <property type="entry name" value="PRK03643.1"/>
    <property type="match status" value="1"/>
</dbReference>
<keyword evidence="7" id="KW-1185">Reference proteome</keyword>
<evidence type="ECO:0000256" key="1">
    <source>
        <dbReference type="ARBA" id="ARBA00023002"/>
    </source>
</evidence>
<sequence length="506" mass="57478">MSELERMAEPMPLIGLESLQPEARRDRELPIKVLQIGEGNFLRGFADWMLQACNRAGLFQGGVAVTQPRPSGKPHMDKLKAQQGVYTLLVRGLKEGKRVEEREQISVLTRMIDPYAEWEAFLSLADSADLLFVVSNTTEAGLAYQPSEWRPNEPVLSFPGKLTAFLYRRFVKFGGGSDKGLIHLPCELLERNGERLQETVLKHADDWGLPDEFKRWVREANRFLNTLVDRIVTGYPAEEADELFERWGYRDPLLTTAEPYYFWVIQGERDLEGRLPLAASGLNVQWVDDLKPYQLRKVRILNGSHTLMAMIGLVNGIREVREALEHPAWGPKFMQALFEEIVPGLPLDRSELATYANETLERFRNPFIKHKLADIAMNSLSKWKVRLLPSLKRHMQRTGGVPAVLSESLASLLRLYRPADLTGEPTTRLPDGTLFAVRDDPALLALIREAWKTAADGGIIESADSTDRAVRKILSLQEIWEEDLTQYPGLADEVVRHMAKWEETGR</sequence>
<dbReference type="InterPro" id="IPR013131">
    <property type="entry name" value="Mannitol_DH_N"/>
</dbReference>
<dbReference type="Gene3D" id="1.10.1040.10">
    <property type="entry name" value="N-(1-d-carboxylethyl)-l-norvaline Dehydrogenase, domain 2"/>
    <property type="match status" value="1"/>
</dbReference>
<dbReference type="PANTHER" id="PTHR30524">
    <property type="entry name" value="MANNITOL-1-PHOSPHATE 5-DEHYDROGENASE"/>
    <property type="match status" value="1"/>
</dbReference>
<accession>A0ABW0QYM9</accession>
<dbReference type="SUPFAM" id="SSF51735">
    <property type="entry name" value="NAD(P)-binding Rossmann-fold domains"/>
    <property type="match status" value="1"/>
</dbReference>